<protein>
    <recommendedName>
        <fullName evidence="3">SnoaL-like domain-containing protein</fullName>
    </recommendedName>
</protein>
<comment type="caution">
    <text evidence="1">The sequence shown here is derived from an EMBL/GenBank/DDBJ whole genome shotgun (WGS) entry which is preliminary data.</text>
</comment>
<reference evidence="1 2" key="1">
    <citation type="submission" date="2018-05" db="EMBL/GenBank/DDBJ databases">
        <title>Draft genome sequence of Scytalidium lignicola DSM 105466, a ubiquitous saprotrophic fungus.</title>
        <authorList>
            <person name="Buettner E."/>
            <person name="Gebauer A.M."/>
            <person name="Hofrichter M."/>
            <person name="Liers C."/>
            <person name="Kellner H."/>
        </authorList>
    </citation>
    <scope>NUCLEOTIDE SEQUENCE [LARGE SCALE GENOMIC DNA]</scope>
    <source>
        <strain evidence="1 2">DSM 105466</strain>
    </source>
</reference>
<dbReference type="SUPFAM" id="SSF54427">
    <property type="entry name" value="NTF2-like"/>
    <property type="match status" value="1"/>
</dbReference>
<feature type="non-terminal residue" evidence="1">
    <location>
        <position position="169"/>
    </location>
</feature>
<evidence type="ECO:0008006" key="3">
    <source>
        <dbReference type="Google" id="ProtNLM"/>
    </source>
</evidence>
<dbReference type="Proteomes" id="UP000258309">
    <property type="component" value="Unassembled WGS sequence"/>
</dbReference>
<organism evidence="1 2">
    <name type="scientific">Scytalidium lignicola</name>
    <name type="common">Hyphomycete</name>
    <dbReference type="NCBI Taxonomy" id="5539"/>
    <lineage>
        <taxon>Eukaryota</taxon>
        <taxon>Fungi</taxon>
        <taxon>Dikarya</taxon>
        <taxon>Ascomycota</taxon>
        <taxon>Pezizomycotina</taxon>
        <taxon>Leotiomycetes</taxon>
        <taxon>Leotiomycetes incertae sedis</taxon>
        <taxon>Scytalidium</taxon>
    </lineage>
</organism>
<keyword evidence="2" id="KW-1185">Reference proteome</keyword>
<dbReference type="OMA" id="AVIWKWI"/>
<sequence length="169" mass="19489">MAAIIFKHKGDFNSQTKENRALRFVHKYIKAVTSDLSLPYPDTKFYAPSAIFYDTTNVTYTGAEAIKTWMLKLFSPFDKVELRGMSFVVIDETTETGALYTATVETMVKFFVKGDPEPILVPRLFVFEIRDSVSDNGFDGLQFFNVKLYWDTALLLNEIKRRREERGEV</sequence>
<dbReference type="STRING" id="5539.A0A3E2GYV0"/>
<accession>A0A3E2GYV0</accession>
<evidence type="ECO:0000313" key="1">
    <source>
        <dbReference type="EMBL" id="RFU26288.1"/>
    </source>
</evidence>
<name>A0A3E2GYV0_SCYLI</name>
<dbReference type="AlphaFoldDB" id="A0A3E2GYV0"/>
<gene>
    <name evidence="1" type="ORF">B7463_g10043</name>
</gene>
<evidence type="ECO:0000313" key="2">
    <source>
        <dbReference type="Proteomes" id="UP000258309"/>
    </source>
</evidence>
<feature type="non-terminal residue" evidence="1">
    <location>
        <position position="1"/>
    </location>
</feature>
<dbReference type="EMBL" id="NCSJ02000271">
    <property type="protein sequence ID" value="RFU26288.1"/>
    <property type="molecule type" value="Genomic_DNA"/>
</dbReference>
<dbReference type="OrthoDB" id="4971611at2759"/>
<dbReference type="Gene3D" id="3.10.450.50">
    <property type="match status" value="1"/>
</dbReference>
<proteinExistence type="predicted"/>
<dbReference type="InterPro" id="IPR032710">
    <property type="entry name" value="NTF2-like_dom_sf"/>
</dbReference>